<evidence type="ECO:0000313" key="5">
    <source>
        <dbReference type="EMBL" id="KAJ1096011.1"/>
    </source>
</evidence>
<evidence type="ECO:0000259" key="4">
    <source>
        <dbReference type="PROSITE" id="PS50137"/>
    </source>
</evidence>
<dbReference type="EMBL" id="JANPWB010000014">
    <property type="protein sequence ID" value="KAJ1096011.1"/>
    <property type="molecule type" value="Genomic_DNA"/>
</dbReference>
<keyword evidence="6" id="KW-1185">Reference proteome</keyword>
<dbReference type="GO" id="GO:0016442">
    <property type="term" value="C:RISC complex"/>
    <property type="evidence" value="ECO:0007669"/>
    <property type="project" value="TreeGrafter"/>
</dbReference>
<dbReference type="InterPro" id="IPR051247">
    <property type="entry name" value="RLC_Component"/>
</dbReference>
<feature type="region of interest" description="Disordered" evidence="3">
    <location>
        <begin position="434"/>
        <end position="487"/>
    </location>
</feature>
<comment type="caution">
    <text evidence="5">The sequence shown here is derived from an EMBL/GenBank/DDBJ whole genome shotgun (WGS) entry which is preliminary data.</text>
</comment>
<evidence type="ECO:0000313" key="6">
    <source>
        <dbReference type="Proteomes" id="UP001066276"/>
    </source>
</evidence>
<dbReference type="AlphaFoldDB" id="A0AAV7LXT3"/>
<dbReference type="InterPro" id="IPR014720">
    <property type="entry name" value="dsRBD_dom"/>
</dbReference>
<dbReference type="SUPFAM" id="SSF54768">
    <property type="entry name" value="dsRNA-binding domain-like"/>
    <property type="match status" value="2"/>
</dbReference>
<dbReference type="SMART" id="SM00358">
    <property type="entry name" value="DSRM"/>
    <property type="match status" value="2"/>
</dbReference>
<keyword evidence="1 2" id="KW-0694">RNA-binding</keyword>
<evidence type="ECO:0000256" key="1">
    <source>
        <dbReference type="ARBA" id="ARBA00022884"/>
    </source>
</evidence>
<dbReference type="Pfam" id="PF00035">
    <property type="entry name" value="dsrm"/>
    <property type="match status" value="2"/>
</dbReference>
<feature type="region of interest" description="Disordered" evidence="3">
    <location>
        <begin position="1"/>
        <end position="57"/>
    </location>
</feature>
<dbReference type="GO" id="GO:0030422">
    <property type="term" value="P:siRNA processing"/>
    <property type="evidence" value="ECO:0007669"/>
    <property type="project" value="TreeGrafter"/>
</dbReference>
<feature type="compositionally biased region" description="Polar residues" evidence="3">
    <location>
        <begin position="651"/>
        <end position="662"/>
    </location>
</feature>
<feature type="region of interest" description="Disordered" evidence="3">
    <location>
        <begin position="218"/>
        <end position="251"/>
    </location>
</feature>
<dbReference type="PANTHER" id="PTHR46205:SF3">
    <property type="entry name" value="LOQUACIOUS, ISOFORM B"/>
    <property type="match status" value="1"/>
</dbReference>
<dbReference type="GO" id="GO:0005737">
    <property type="term" value="C:cytoplasm"/>
    <property type="evidence" value="ECO:0007669"/>
    <property type="project" value="TreeGrafter"/>
</dbReference>
<dbReference type="GO" id="GO:0070920">
    <property type="term" value="P:regulation of regulatory ncRNA processing"/>
    <property type="evidence" value="ECO:0007669"/>
    <property type="project" value="TreeGrafter"/>
</dbReference>
<dbReference type="PANTHER" id="PTHR46205">
    <property type="entry name" value="LOQUACIOUS, ISOFORM B"/>
    <property type="match status" value="1"/>
</dbReference>
<evidence type="ECO:0000256" key="3">
    <source>
        <dbReference type="SAM" id="MobiDB-lite"/>
    </source>
</evidence>
<feature type="domain" description="DRBM" evidence="4">
    <location>
        <begin position="149"/>
        <end position="217"/>
    </location>
</feature>
<dbReference type="Gene3D" id="3.30.160.20">
    <property type="match status" value="2"/>
</dbReference>
<protein>
    <recommendedName>
        <fullName evidence="4">DRBM domain-containing protein</fullName>
    </recommendedName>
</protein>
<feature type="compositionally biased region" description="Basic and acidic residues" evidence="3">
    <location>
        <begin position="240"/>
        <end position="250"/>
    </location>
</feature>
<dbReference type="GO" id="GO:0003725">
    <property type="term" value="F:double-stranded RNA binding"/>
    <property type="evidence" value="ECO:0007669"/>
    <property type="project" value="TreeGrafter"/>
</dbReference>
<evidence type="ECO:0000256" key="2">
    <source>
        <dbReference type="PROSITE-ProRule" id="PRU00266"/>
    </source>
</evidence>
<dbReference type="GO" id="GO:0035197">
    <property type="term" value="F:siRNA binding"/>
    <property type="evidence" value="ECO:0007669"/>
    <property type="project" value="TreeGrafter"/>
</dbReference>
<dbReference type="PROSITE" id="PS50137">
    <property type="entry name" value="DS_RBD"/>
    <property type="match status" value="2"/>
</dbReference>
<sequence length="765" mass="83916">MEKRNLGNVLSAEQGGEVVEEEPPSDKKAEATEDPPVGKKDETPEGPPAKKKPENIFPTKKSAAQLLQEHSDKRGVDVAYEWDTVGGSSQLRFICRVQVGDEVFTGAGISKKAAKQSAAGAALEVLDLPVESAPAEAPRAHAFTPEGDNPISVLNQLTSRKKIPTPEYELVAEQVMANRTQFTMTCRVGKVMEKGSGPCKKVAKQDAALKVLEKLKQEEKQRGEPRTGQANHAGPSTHFSEQRREMDDSRACASPYNKRAWAFSEHHRGPGSPTFSSTLDPLSEVFTSTGSIKPLTEFRRDHSAEEMPRAPGCDVQGFLNTSITRSPMGNQRCYSTQELPREPMDRAQYPLVHGSLNSGMDRSLLAHQQRGVPQELNTAPIDYAQFHLAWPPPNAGTMRPLVLQDHSLREKRNDSVDNAMEPLFRRALNSATVGPLLGHPQHPSSQNVNRPPGDYSHYPLTQQSVNSGLSRPFQTHPQGTNVQELHPAPKDNTQFQLARASLNPGTIVPPMEHRGNPSAQELEFVSKNNTQYPWLQTPASTGMFRPAREHHQQISAQQLSTEVKENAEYTATPLKLTSTVNQTTAQQRCTGSQELNTTHGHNTGYPGAFINPAMMKHLHEHQQDPSTRELGHNVGYTCSSPNPDMIKPHQGQPQDPTSQQSHKTQENDAQCMRSLASQNTAAGMPSLEPQVGFKPLELNSAQRTNMGLTSILGPPLKHQQKSSVEQVATHPENNANFPLASPSSKSINPLLGLWQGAQALGFNMK</sequence>
<gene>
    <name evidence="5" type="ORF">NDU88_001160</name>
</gene>
<accession>A0AAV7LXT3</accession>
<feature type="compositionally biased region" description="Polar residues" evidence="3">
    <location>
        <begin position="459"/>
        <end position="483"/>
    </location>
</feature>
<feature type="domain" description="DRBM" evidence="4">
    <location>
        <begin position="62"/>
        <end position="128"/>
    </location>
</feature>
<dbReference type="GO" id="GO:0005634">
    <property type="term" value="C:nucleus"/>
    <property type="evidence" value="ECO:0007669"/>
    <property type="project" value="TreeGrafter"/>
</dbReference>
<name>A0AAV7LXT3_PLEWA</name>
<dbReference type="GO" id="GO:0070578">
    <property type="term" value="C:RISC-loading complex"/>
    <property type="evidence" value="ECO:0007669"/>
    <property type="project" value="TreeGrafter"/>
</dbReference>
<reference evidence="5" key="1">
    <citation type="journal article" date="2022" name="bioRxiv">
        <title>Sequencing and chromosome-scale assembly of the giantPleurodeles waltlgenome.</title>
        <authorList>
            <person name="Brown T."/>
            <person name="Elewa A."/>
            <person name="Iarovenko S."/>
            <person name="Subramanian E."/>
            <person name="Araus A.J."/>
            <person name="Petzold A."/>
            <person name="Susuki M."/>
            <person name="Suzuki K.-i.T."/>
            <person name="Hayashi T."/>
            <person name="Toyoda A."/>
            <person name="Oliveira C."/>
            <person name="Osipova E."/>
            <person name="Leigh N.D."/>
            <person name="Simon A."/>
            <person name="Yun M.H."/>
        </authorList>
    </citation>
    <scope>NUCLEOTIDE SEQUENCE</scope>
    <source>
        <strain evidence="5">20211129_DDA</strain>
        <tissue evidence="5">Liver</tissue>
    </source>
</reference>
<organism evidence="5 6">
    <name type="scientific">Pleurodeles waltl</name>
    <name type="common">Iberian ribbed newt</name>
    <dbReference type="NCBI Taxonomy" id="8319"/>
    <lineage>
        <taxon>Eukaryota</taxon>
        <taxon>Metazoa</taxon>
        <taxon>Chordata</taxon>
        <taxon>Craniata</taxon>
        <taxon>Vertebrata</taxon>
        <taxon>Euteleostomi</taxon>
        <taxon>Amphibia</taxon>
        <taxon>Batrachia</taxon>
        <taxon>Caudata</taxon>
        <taxon>Salamandroidea</taxon>
        <taxon>Salamandridae</taxon>
        <taxon>Pleurodelinae</taxon>
        <taxon>Pleurodeles</taxon>
    </lineage>
</organism>
<dbReference type="Proteomes" id="UP001066276">
    <property type="component" value="Chromosome 10"/>
</dbReference>
<proteinExistence type="predicted"/>
<feature type="compositionally biased region" description="Basic and acidic residues" evidence="3">
    <location>
        <begin position="24"/>
        <end position="43"/>
    </location>
</feature>
<dbReference type="FunFam" id="3.30.160.20:FF:000007">
    <property type="entry name" value="Double-stranded RNA-binding protein Staufen homolog 1"/>
    <property type="match status" value="1"/>
</dbReference>
<feature type="region of interest" description="Disordered" evidence="3">
    <location>
        <begin position="619"/>
        <end position="670"/>
    </location>
</feature>
<feature type="compositionally biased region" description="Basic and acidic residues" evidence="3">
    <location>
        <begin position="620"/>
        <end position="631"/>
    </location>
</feature>